<dbReference type="WBParaSite" id="nRc.2.0.1.t21383-RA">
    <property type="protein sequence ID" value="nRc.2.0.1.t21383-RA"/>
    <property type="gene ID" value="nRc.2.0.1.g21383"/>
</dbReference>
<name>A0A915J6L6_ROMCU</name>
<protein>
    <submittedName>
        <fullName evidence="2">Uncharacterized protein</fullName>
    </submittedName>
</protein>
<dbReference type="AlphaFoldDB" id="A0A915J6L6"/>
<evidence type="ECO:0000313" key="2">
    <source>
        <dbReference type="WBParaSite" id="nRc.2.0.1.t21383-RA"/>
    </source>
</evidence>
<proteinExistence type="predicted"/>
<accession>A0A915J6L6</accession>
<dbReference type="Proteomes" id="UP000887565">
    <property type="component" value="Unplaced"/>
</dbReference>
<organism evidence="1 2">
    <name type="scientific">Romanomermis culicivorax</name>
    <name type="common">Nematode worm</name>
    <dbReference type="NCBI Taxonomy" id="13658"/>
    <lineage>
        <taxon>Eukaryota</taxon>
        <taxon>Metazoa</taxon>
        <taxon>Ecdysozoa</taxon>
        <taxon>Nematoda</taxon>
        <taxon>Enoplea</taxon>
        <taxon>Dorylaimia</taxon>
        <taxon>Mermithida</taxon>
        <taxon>Mermithoidea</taxon>
        <taxon>Mermithidae</taxon>
        <taxon>Romanomermis</taxon>
    </lineage>
</organism>
<reference evidence="2" key="1">
    <citation type="submission" date="2022-11" db="UniProtKB">
        <authorList>
            <consortium name="WormBaseParasite"/>
        </authorList>
    </citation>
    <scope>IDENTIFICATION</scope>
</reference>
<keyword evidence="1" id="KW-1185">Reference proteome</keyword>
<evidence type="ECO:0000313" key="1">
    <source>
        <dbReference type="Proteomes" id="UP000887565"/>
    </source>
</evidence>
<sequence length="83" mass="9858">MQQVNKLVRKCALHKNLLTSNKLMDFDSLSHSNQSTDVKHIDLLQKQRTFRPRINFDRDLNENIERFRLNDGDGGVHLMELFY</sequence>